<comment type="similarity">
    <text evidence="1">Belongs to the bystin family.</text>
</comment>
<accession>A0A1S3A5R1</accession>
<dbReference type="GO" id="GO:0005737">
    <property type="term" value="C:cytoplasm"/>
    <property type="evidence" value="ECO:0007669"/>
    <property type="project" value="TreeGrafter"/>
</dbReference>
<dbReference type="Pfam" id="PF05291">
    <property type="entry name" value="Bystin"/>
    <property type="match status" value="1"/>
</dbReference>
<dbReference type="AlphaFoldDB" id="A0A1S3A5R1"/>
<dbReference type="CTD" id="705"/>
<evidence type="ECO:0000313" key="4">
    <source>
        <dbReference type="RefSeq" id="XP_007529807.1"/>
    </source>
</evidence>
<gene>
    <name evidence="4" type="primary">BYSL</name>
</gene>
<dbReference type="InParanoid" id="A0A1S3A5R1"/>
<proteinExistence type="inferred from homology"/>
<evidence type="ECO:0000256" key="2">
    <source>
        <dbReference type="SAM" id="MobiDB-lite"/>
    </source>
</evidence>
<dbReference type="GO" id="GO:0006364">
    <property type="term" value="P:rRNA processing"/>
    <property type="evidence" value="ECO:0007669"/>
    <property type="project" value="TreeGrafter"/>
</dbReference>
<evidence type="ECO:0000313" key="3">
    <source>
        <dbReference type="Proteomes" id="UP001652624"/>
    </source>
</evidence>
<dbReference type="GO" id="GO:0030515">
    <property type="term" value="F:snoRNA binding"/>
    <property type="evidence" value="ECO:0007669"/>
    <property type="project" value="TreeGrafter"/>
</dbReference>
<reference evidence="4" key="1">
    <citation type="submission" date="2025-08" db="UniProtKB">
        <authorList>
            <consortium name="RefSeq"/>
        </authorList>
    </citation>
    <scope>IDENTIFICATION</scope>
</reference>
<dbReference type="PANTHER" id="PTHR12821:SF0">
    <property type="entry name" value="BYSTIN"/>
    <property type="match status" value="1"/>
</dbReference>
<evidence type="ECO:0000256" key="1">
    <source>
        <dbReference type="ARBA" id="ARBA00007114"/>
    </source>
</evidence>
<dbReference type="OrthoDB" id="2192561at2759"/>
<feature type="compositionally biased region" description="Basic and acidic residues" evidence="2">
    <location>
        <begin position="70"/>
        <end position="84"/>
    </location>
</feature>
<dbReference type="FunCoup" id="A0A1S3A5R1">
    <property type="interactions" value="1385"/>
</dbReference>
<dbReference type="GO" id="GO:0030688">
    <property type="term" value="C:preribosome, small subunit precursor"/>
    <property type="evidence" value="ECO:0007669"/>
    <property type="project" value="TreeGrafter"/>
</dbReference>
<dbReference type="RefSeq" id="XP_007529807.1">
    <property type="nucleotide sequence ID" value="XM_007529745.3"/>
</dbReference>
<name>A0A1S3A5R1_ERIEU</name>
<sequence length="433" mass="49079">MPKIKPARGAGGEKHAPLAEQILSGEAVRAGTREKRRGRGTGEEEEEYVGPRLTRRILQQARQQQEELEAEHGAGARSAAREPTTRLGPGVPQDGSDDEEWPTLEKAAAMTVTDHHAEVVVDPEDERAIELFMNKNPPARRTLADIIMEKLTEKQTEVETVMSEVSGFPMAQLDPRVLEVYRGVREVLSKYRSGKLPKAFKIIPALSNWEQILYITEPETWTAAAMYQATRIFASNLKECMAQRFYNLVLLPRVRDDIAEYKRLNFHLYMALKKALFKPGAWFKGILIPLCESGTCTLREAIIVGSIITKCSIPVLHSSAAMLKIAEMEYSGANSIFLRLLLDKKYALPYRVLDALVFHFLGFRTEKRELPVLWHQCLLTLVQRYKADLATEQKEALLELLRLQPHPQLSTEIRRELQNAVPRDVEDVPVTME</sequence>
<dbReference type="eggNOG" id="KOG3871">
    <property type="taxonomic scope" value="Eukaryota"/>
</dbReference>
<dbReference type="Proteomes" id="UP001652624">
    <property type="component" value="Chromosome 4"/>
</dbReference>
<keyword evidence="3" id="KW-1185">Reference proteome</keyword>
<protein>
    <submittedName>
        <fullName evidence="4">Bystin</fullName>
    </submittedName>
</protein>
<organism evidence="3 4">
    <name type="scientific">Erinaceus europaeus</name>
    <name type="common">Western European hedgehog</name>
    <dbReference type="NCBI Taxonomy" id="9365"/>
    <lineage>
        <taxon>Eukaryota</taxon>
        <taxon>Metazoa</taxon>
        <taxon>Chordata</taxon>
        <taxon>Craniata</taxon>
        <taxon>Vertebrata</taxon>
        <taxon>Euteleostomi</taxon>
        <taxon>Mammalia</taxon>
        <taxon>Eutheria</taxon>
        <taxon>Laurasiatheria</taxon>
        <taxon>Eulipotyphla</taxon>
        <taxon>Erinaceidae</taxon>
        <taxon>Erinaceinae</taxon>
        <taxon>Erinaceus</taxon>
    </lineage>
</organism>
<dbReference type="GO" id="GO:0005730">
    <property type="term" value="C:nucleolus"/>
    <property type="evidence" value="ECO:0007669"/>
    <property type="project" value="TreeGrafter"/>
</dbReference>
<dbReference type="PANTHER" id="PTHR12821">
    <property type="entry name" value="BYSTIN"/>
    <property type="match status" value="1"/>
</dbReference>
<dbReference type="GeneID" id="103119460"/>
<dbReference type="InterPro" id="IPR007955">
    <property type="entry name" value="Bystin"/>
</dbReference>
<feature type="region of interest" description="Disordered" evidence="2">
    <location>
        <begin position="1"/>
        <end position="99"/>
    </location>
</feature>